<proteinExistence type="predicted"/>
<dbReference type="InterPro" id="IPR037401">
    <property type="entry name" value="SnoaL-like"/>
</dbReference>
<feature type="signal peptide" evidence="2">
    <location>
        <begin position="1"/>
        <end position="24"/>
    </location>
</feature>
<dbReference type="KEGG" id="nkf:Nkreftii_002153"/>
<sequence length="292" mass="32993">MRRRESFVCLCLLLLSSLATSVIASEPADPESAIRQMVRANAEKDLPTLSRLMAHDADITSYSVGGRKYVGWPEFEREMREEFVNTKKIEIPITELKVWTKGDLAWFTMELDYIRYVSEGSEVKRTVLPLRETGVLERRAGRWQLLSWHESFRSAQLGGPLASPSASAGSHRLVSDAVTTAMPDVSGEWEILEVEDEKRYKATLDKSGNGPYTQHGGRFVTTNFADRLWQGTWQQPGNDREGGFEVLLAEDGTAAKGIWWYTRVGNHKNIPPREHGGTYEWKKLTPKPAHAQ</sequence>
<dbReference type="InterPro" id="IPR032710">
    <property type="entry name" value="NTF2-like_dom_sf"/>
</dbReference>
<organism evidence="4 5">
    <name type="scientific">Candidatus Nitrospira kreftii</name>
    <dbReference type="NCBI Taxonomy" id="2652173"/>
    <lineage>
        <taxon>Bacteria</taxon>
        <taxon>Pseudomonadati</taxon>
        <taxon>Nitrospirota</taxon>
        <taxon>Nitrospiria</taxon>
        <taxon>Nitrospirales</taxon>
        <taxon>Nitrospiraceae</taxon>
        <taxon>Nitrospira</taxon>
    </lineage>
</organism>
<accession>A0A7S8IZS4</accession>
<gene>
    <name evidence="4" type="ORF">Nkreftii_002153</name>
</gene>
<dbReference type="EMBL" id="CP047423">
    <property type="protein sequence ID" value="QPD04379.1"/>
    <property type="molecule type" value="Genomic_DNA"/>
</dbReference>
<keyword evidence="2" id="KW-0732">Signal</keyword>
<dbReference type="SUPFAM" id="SSF54427">
    <property type="entry name" value="NTF2-like"/>
    <property type="match status" value="1"/>
</dbReference>
<dbReference type="AlphaFoldDB" id="A0A7S8IZS4"/>
<feature type="chain" id="PRO_5032931064" description="SnoaL-like domain-containing protein" evidence="2">
    <location>
        <begin position="25"/>
        <end position="292"/>
    </location>
</feature>
<evidence type="ECO:0000259" key="3">
    <source>
        <dbReference type="Pfam" id="PF13474"/>
    </source>
</evidence>
<feature type="compositionally biased region" description="Basic and acidic residues" evidence="1">
    <location>
        <begin position="271"/>
        <end position="283"/>
    </location>
</feature>
<dbReference type="Gene3D" id="3.10.450.50">
    <property type="match status" value="1"/>
</dbReference>
<feature type="region of interest" description="Disordered" evidence="1">
    <location>
        <begin position="271"/>
        <end position="292"/>
    </location>
</feature>
<evidence type="ECO:0000313" key="5">
    <source>
        <dbReference type="Proteomes" id="UP000593737"/>
    </source>
</evidence>
<dbReference type="Proteomes" id="UP000593737">
    <property type="component" value="Chromosome"/>
</dbReference>
<protein>
    <recommendedName>
        <fullName evidence="3">SnoaL-like domain-containing protein</fullName>
    </recommendedName>
</protein>
<name>A0A7S8IZS4_9BACT</name>
<evidence type="ECO:0000256" key="1">
    <source>
        <dbReference type="SAM" id="MobiDB-lite"/>
    </source>
</evidence>
<reference evidence="4 5" key="1">
    <citation type="journal article" date="2020" name="ISME J.">
        <title>Enrichment and physiological characterization of a novel comammox Nitrospira indicates ammonium inhibition of complete nitrification.</title>
        <authorList>
            <person name="Sakoula D."/>
            <person name="Koch H."/>
            <person name="Frank J."/>
            <person name="Jetten M.S.M."/>
            <person name="van Kessel M.A.H.J."/>
            <person name="Lucker S."/>
        </authorList>
    </citation>
    <scope>NUCLEOTIDE SEQUENCE [LARGE SCALE GENOMIC DNA]</scope>
    <source>
        <strain evidence="4">Comreactor17</strain>
    </source>
</reference>
<evidence type="ECO:0000313" key="4">
    <source>
        <dbReference type="EMBL" id="QPD04379.1"/>
    </source>
</evidence>
<dbReference type="Pfam" id="PF13474">
    <property type="entry name" value="SnoaL_3"/>
    <property type="match status" value="1"/>
</dbReference>
<evidence type="ECO:0000256" key="2">
    <source>
        <dbReference type="SAM" id="SignalP"/>
    </source>
</evidence>
<feature type="domain" description="SnoaL-like" evidence="3">
    <location>
        <begin position="32"/>
        <end position="152"/>
    </location>
</feature>